<reference evidence="2" key="2">
    <citation type="submission" date="2017-11" db="EMBL/GenBank/DDBJ databases">
        <title>Candida auris genome assembly and annotation.</title>
        <authorList>
            <person name="Munoz J.F."/>
            <person name="Gade L.G."/>
            <person name="Chow N.A."/>
            <person name="Litvintseva A.P."/>
            <person name="Loparev V.N."/>
            <person name="Cuomo C.A."/>
        </authorList>
    </citation>
    <scope>NUCLEOTIDE SEQUENCE</scope>
    <source>
        <strain evidence="2">B8441</strain>
    </source>
</reference>
<reference evidence="2 3" key="1">
    <citation type="journal article" date="2017" name="Clin. Infect. Dis.">
        <title>Simultaneous emergence of multidrug-resistant Candida auris on 3 continents confirmed by whole-genome sequencing and epidemiological analyses.</title>
        <authorList>
            <person name="Lockhart S.R."/>
            <person name="Etienne K.A."/>
            <person name="Vallabhaneni S."/>
            <person name="Farooqi J."/>
            <person name="Chowdhary A."/>
            <person name="Govender N.P."/>
            <person name="Colombo A.L."/>
            <person name="Calvo B."/>
            <person name="Cuomo C.A."/>
            <person name="Desjardins C.A."/>
            <person name="Berkow E.L."/>
            <person name="Castanheira M."/>
            <person name="Magobo R.E."/>
            <person name="Jabeen K."/>
            <person name="Asghar R.J."/>
            <person name="Meis J.F."/>
            <person name="Jackson B."/>
            <person name="Chiller T."/>
            <person name="Litvintseva A.P."/>
        </authorList>
    </citation>
    <scope>NUCLEOTIDE SEQUENCE [LARGE SCALE GENOMIC DNA]</scope>
    <source>
        <strain evidence="2 3">B8441</strain>
    </source>
</reference>
<gene>
    <name evidence="2" type="ORF">B9J08_001866</name>
    <name evidence="1" type="ORF">B9J08_00336</name>
</gene>
<evidence type="ECO:0000313" key="3">
    <source>
        <dbReference type="Proteomes" id="UP000230249"/>
    </source>
</evidence>
<reference evidence="1" key="4">
    <citation type="submission" date="2024-03" db="EMBL/GenBank/DDBJ databases">
        <title>Improved genome assembly of Candida auris strain B8441 and annotation of B11205.</title>
        <authorList>
            <person name="Cauldron N.C."/>
            <person name="Shea T."/>
            <person name="Cuomo C.A."/>
        </authorList>
    </citation>
    <scope>NUCLEOTIDE SEQUENCE</scope>
    <source>
        <strain evidence="1">B8441</strain>
    </source>
</reference>
<protein>
    <submittedName>
        <fullName evidence="2">Uncharacterized protein</fullName>
    </submittedName>
</protein>
<evidence type="ECO:0000313" key="2">
    <source>
        <dbReference type="EMBL" id="PIS55761.1"/>
    </source>
</evidence>
<dbReference type="VEuPathDB" id="FungiDB:B9J08_001866"/>
<dbReference type="EMBL" id="PEKT03000001">
    <property type="protein sequence ID" value="KAK8442019.1"/>
    <property type="molecule type" value="Genomic_DNA"/>
</dbReference>
<dbReference type="VEuPathDB" id="FungiDB:CJI96_0000324"/>
<dbReference type="VEuPathDB" id="FungiDB:CJJ07_002361"/>
<accession>A0A2H0ZYP8</accession>
<evidence type="ECO:0000313" key="1">
    <source>
        <dbReference type="EMBL" id="KAK8442019.1"/>
    </source>
</evidence>
<comment type="caution">
    <text evidence="2">The sequence shown here is derived from an EMBL/GenBank/DDBJ whole genome shotgun (WGS) entry which is preliminary data.</text>
</comment>
<dbReference type="VEuPathDB" id="FungiDB:CJI97_002527"/>
<dbReference type="OMA" id="MKNIAMD"/>
<dbReference type="AlphaFoldDB" id="A0A2H0ZYP8"/>
<proteinExistence type="predicted"/>
<dbReference type="Proteomes" id="UP000230249">
    <property type="component" value="Unassembled WGS sequence"/>
</dbReference>
<dbReference type="VEuPathDB" id="FungiDB:CJJ09_001616"/>
<name>A0A2H0ZYP8_CANAR</name>
<sequence length="511" mass="60206">METDEYLLPELKKASIDVNMYRDFLVSELRYYIDEKIRKRPRSSIDMYLSIMRGDHLSECLEKLPVDASKAEHWHEVIRHLVYLRDESFKKQKWKKFYSENQKQIDEQRSKDLPLKISRRLASVKNPHRKGQTPFRSLKANEQLKEYKKAMVESKEDAGFVVRNYLKRLQLEGRIPNPYKLPFVSKTLTLQSANLPNPNVLLPGSTKSFVIEQAYDAVYIEAVIKPEVEYLINQSIMNDTDFQMNEKGPQRAKIHSTNAGIMTVHFLGAQFSPHSVMKNIAMDIKKSTRLYKLRHVWNVKATNKTALAHEKKVDEGYAVNGSGGYSDDEVICTKEYYQNLADAEASWEALIDDLRDYDKFGKMRPVRRKASLYRQEWREALDISSAYIETELRSICTKYKLSEEIFSEQDRVQKALQERYEERSQRYARLVEMLEKDKVFMHSELINFRNPVTHGLDDYLEADSNKQPQNKQGLPQMERLGMGKTLGDYLRIFKFSNYRMGQRYRKRFKFK</sequence>
<reference evidence="1 3" key="3">
    <citation type="journal article" date="2018" name="Nat. Commun.">
        <title>Genomic insights into multidrug-resistance, mating and virulence in Candida auris and related emerging species.</title>
        <authorList>
            <person name="Munoz J.F."/>
            <person name="Gade L."/>
            <person name="Chow N.A."/>
            <person name="Loparev V.N."/>
            <person name="Juieng P."/>
            <person name="Berkow E.L."/>
            <person name="Farrer R.A."/>
            <person name="Litvintseva A.P."/>
            <person name="Cuomo C.A."/>
        </authorList>
    </citation>
    <scope>GENOME REANNOTATION</scope>
    <source>
        <strain evidence="1 3">B8441</strain>
    </source>
</reference>
<organism evidence="2">
    <name type="scientific">Candidozyma auris</name>
    <name type="common">Yeast</name>
    <name type="synonym">Candida auris</name>
    <dbReference type="NCBI Taxonomy" id="498019"/>
    <lineage>
        <taxon>Eukaryota</taxon>
        <taxon>Fungi</taxon>
        <taxon>Dikarya</taxon>
        <taxon>Ascomycota</taxon>
        <taxon>Saccharomycotina</taxon>
        <taxon>Pichiomycetes</taxon>
        <taxon>Metschnikowiaceae</taxon>
        <taxon>Candidozyma</taxon>
    </lineage>
</organism>
<keyword evidence="3" id="KW-1185">Reference proteome</keyword>
<dbReference type="EMBL" id="PEKT02000004">
    <property type="protein sequence ID" value="PIS55761.1"/>
    <property type="molecule type" value="Genomic_DNA"/>
</dbReference>